<feature type="signal peptide" evidence="1">
    <location>
        <begin position="1"/>
        <end position="19"/>
    </location>
</feature>
<gene>
    <name evidence="2" type="ORF">LX99_01904</name>
</gene>
<dbReference type="Proteomes" id="UP000245678">
    <property type="component" value="Unassembled WGS sequence"/>
</dbReference>
<keyword evidence="1" id="KW-0732">Signal</keyword>
<proteinExistence type="predicted"/>
<organism evidence="2 3">
    <name type="scientific">Mucilaginibacter oryzae</name>
    <dbReference type="NCBI Taxonomy" id="468058"/>
    <lineage>
        <taxon>Bacteria</taxon>
        <taxon>Pseudomonadati</taxon>
        <taxon>Bacteroidota</taxon>
        <taxon>Sphingobacteriia</taxon>
        <taxon>Sphingobacteriales</taxon>
        <taxon>Sphingobacteriaceae</taxon>
        <taxon>Mucilaginibacter</taxon>
    </lineage>
</organism>
<evidence type="ECO:0000313" key="3">
    <source>
        <dbReference type="Proteomes" id="UP000245678"/>
    </source>
</evidence>
<dbReference type="PROSITE" id="PS51257">
    <property type="entry name" value="PROKAR_LIPOPROTEIN"/>
    <property type="match status" value="1"/>
</dbReference>
<protein>
    <recommendedName>
        <fullName evidence="4">Lipoprotein</fullName>
    </recommendedName>
</protein>
<evidence type="ECO:0008006" key="4">
    <source>
        <dbReference type="Google" id="ProtNLM"/>
    </source>
</evidence>
<reference evidence="2 3" key="1">
    <citation type="submission" date="2018-05" db="EMBL/GenBank/DDBJ databases">
        <title>Genomic Encyclopedia of Archaeal and Bacterial Type Strains, Phase II (KMG-II): from individual species to whole genera.</title>
        <authorList>
            <person name="Goeker M."/>
        </authorList>
    </citation>
    <scope>NUCLEOTIDE SEQUENCE [LARGE SCALE GENOMIC DNA]</scope>
    <source>
        <strain evidence="2 3">DSM 19975</strain>
    </source>
</reference>
<dbReference type="EMBL" id="QGHA01000003">
    <property type="protein sequence ID" value="PWK78064.1"/>
    <property type="molecule type" value="Genomic_DNA"/>
</dbReference>
<keyword evidence="3" id="KW-1185">Reference proteome</keyword>
<evidence type="ECO:0000313" key="2">
    <source>
        <dbReference type="EMBL" id="PWK78064.1"/>
    </source>
</evidence>
<dbReference type="AlphaFoldDB" id="A0A316HAE4"/>
<comment type="caution">
    <text evidence="2">The sequence shown here is derived from an EMBL/GenBank/DDBJ whole genome shotgun (WGS) entry which is preliminary data.</text>
</comment>
<sequence>MKKLLFFILLLIVFMACKHQPKNTVDYKHWHTLDLEAFRLWLPPNWRYHQQQGVDSFVADIVGPNVSFSFDFSSMGYASHLVNSEQEYLNSNYWLTDCRLCHTPIDREQIAQTDSSIKINKLSKSEIQKFPGIDYLASVTYKDGSIHKVPIVIPAETKAYCISEESKDGFIVKTIYPKIASNGITGIYYQSKSSNLNFQLSAYNLSKQDQNLALQMFKTIVIKTQ</sequence>
<name>A0A316HAE4_9SPHI</name>
<feature type="chain" id="PRO_5016266141" description="Lipoprotein" evidence="1">
    <location>
        <begin position="20"/>
        <end position="225"/>
    </location>
</feature>
<accession>A0A316HAE4</accession>
<dbReference type="RefSeq" id="WP_109607662.1">
    <property type="nucleotide sequence ID" value="NZ_QGHA01000003.1"/>
</dbReference>
<evidence type="ECO:0000256" key="1">
    <source>
        <dbReference type="SAM" id="SignalP"/>
    </source>
</evidence>